<proteinExistence type="inferred from homology"/>
<evidence type="ECO:0000256" key="4">
    <source>
        <dbReference type="ARBA" id="ARBA00012640"/>
    </source>
</evidence>
<evidence type="ECO:0000256" key="14">
    <source>
        <dbReference type="PIRSR" id="PIRSR604469-1"/>
    </source>
</evidence>
<evidence type="ECO:0000256" key="7">
    <source>
        <dbReference type="ARBA" id="ARBA00022723"/>
    </source>
</evidence>
<dbReference type="Pfam" id="PF12710">
    <property type="entry name" value="HAD"/>
    <property type="match status" value="1"/>
</dbReference>
<keyword evidence="9" id="KW-0460">Magnesium</keyword>
<evidence type="ECO:0000256" key="2">
    <source>
        <dbReference type="ARBA" id="ARBA00005135"/>
    </source>
</evidence>
<dbReference type="GO" id="GO:0036424">
    <property type="term" value="F:L-phosphoserine phosphatase activity"/>
    <property type="evidence" value="ECO:0007669"/>
    <property type="project" value="InterPro"/>
</dbReference>
<keyword evidence="6" id="KW-0028">Amino-acid biosynthesis</keyword>
<evidence type="ECO:0000256" key="1">
    <source>
        <dbReference type="ARBA" id="ARBA00001946"/>
    </source>
</evidence>
<dbReference type="SFLD" id="SFLDG01136">
    <property type="entry name" value="C1.6:_Phosphoserine_Phosphatas"/>
    <property type="match status" value="1"/>
</dbReference>
<evidence type="ECO:0000256" key="13">
    <source>
        <dbReference type="ARBA" id="ARBA00048523"/>
    </source>
</evidence>
<keyword evidence="10" id="KW-0718">Serine biosynthesis</keyword>
<dbReference type="EC" id="3.1.3.3" evidence="4"/>
<evidence type="ECO:0000256" key="6">
    <source>
        <dbReference type="ARBA" id="ARBA00022605"/>
    </source>
</evidence>
<comment type="catalytic activity">
    <reaction evidence="13">
        <text>O-phospho-D-serine + H2O = D-serine + phosphate</text>
        <dbReference type="Rhea" id="RHEA:24873"/>
        <dbReference type="ChEBI" id="CHEBI:15377"/>
        <dbReference type="ChEBI" id="CHEBI:35247"/>
        <dbReference type="ChEBI" id="CHEBI:43474"/>
        <dbReference type="ChEBI" id="CHEBI:58680"/>
        <dbReference type="EC" id="3.1.3.3"/>
    </reaction>
</comment>
<keyword evidence="8" id="KW-0378">Hydrolase</keyword>
<dbReference type="EMBL" id="FNMZ01000001">
    <property type="protein sequence ID" value="SDW43511.1"/>
    <property type="molecule type" value="Genomic_DNA"/>
</dbReference>
<accession>A0A1H2THW7</accession>
<comment type="pathway">
    <text evidence="2">Amino-acid biosynthesis; L-serine biosynthesis; L-serine from 3-phospho-D-glycerate: step 3/3.</text>
</comment>
<dbReference type="PANTHER" id="PTHR43344:SF2">
    <property type="entry name" value="PHOSPHOSERINE PHOSPHATASE"/>
    <property type="match status" value="1"/>
</dbReference>
<evidence type="ECO:0000256" key="11">
    <source>
        <dbReference type="ARBA" id="ARBA00031693"/>
    </source>
</evidence>
<dbReference type="UniPathway" id="UPA00135">
    <property type="reaction ID" value="UER00198"/>
</dbReference>
<dbReference type="PANTHER" id="PTHR43344">
    <property type="entry name" value="PHOSPHOSERINE PHOSPHATASE"/>
    <property type="match status" value="1"/>
</dbReference>
<organism evidence="15 16">
    <name type="scientific">Albimonas donghaensis</name>
    <dbReference type="NCBI Taxonomy" id="356660"/>
    <lineage>
        <taxon>Bacteria</taxon>
        <taxon>Pseudomonadati</taxon>
        <taxon>Pseudomonadota</taxon>
        <taxon>Alphaproteobacteria</taxon>
        <taxon>Rhodobacterales</taxon>
        <taxon>Paracoccaceae</taxon>
        <taxon>Albimonas</taxon>
    </lineage>
</organism>
<dbReference type="CDD" id="cd07500">
    <property type="entry name" value="HAD_PSP"/>
    <property type="match status" value="1"/>
</dbReference>
<dbReference type="InterPro" id="IPR036412">
    <property type="entry name" value="HAD-like_sf"/>
</dbReference>
<dbReference type="NCBIfam" id="TIGR00338">
    <property type="entry name" value="serB"/>
    <property type="match status" value="1"/>
</dbReference>
<evidence type="ECO:0000313" key="16">
    <source>
        <dbReference type="Proteomes" id="UP000199118"/>
    </source>
</evidence>
<sequence length="283" mass="28960">MSSHFLVLTSAAPLGDDLLAAASDLAGAPARRLGAGAADLPCGPDALAAARTRFTGVDANLVPAANREKPLLIADMDSTIIPVECIDEIADLAGVGPQVSDITERAMQGELDFEGALRARVALLRDLPVEALDRVWAERITLNPGAETLVRTMAARGAMTALVSGGFTFFADRVAEAAGFAFARANTLIVADGKLTGEVTDPILGREAKLEALNALTAERGLTPADAIAVGDGANDLAMVEAAGLGVAYRAKPALAEKADARLDHSDLTALLALQGIAAPGFG</sequence>
<protein>
    <recommendedName>
        <fullName evidence="5">Phosphoserine phosphatase</fullName>
        <ecNumber evidence="4">3.1.3.3</ecNumber>
    </recommendedName>
    <alternativeName>
        <fullName evidence="11">O-phosphoserine phosphohydrolase</fullName>
    </alternativeName>
</protein>
<dbReference type="Proteomes" id="UP000199118">
    <property type="component" value="Unassembled WGS sequence"/>
</dbReference>
<name>A0A1H2THW7_9RHOB</name>
<dbReference type="RefSeq" id="WP_092679984.1">
    <property type="nucleotide sequence ID" value="NZ_FNMZ01000001.1"/>
</dbReference>
<dbReference type="SFLD" id="SFLDF00029">
    <property type="entry name" value="phosphoserine_phosphatase"/>
    <property type="match status" value="1"/>
</dbReference>
<dbReference type="SFLD" id="SFLDG01137">
    <property type="entry name" value="C1.6.1:_Phosphoserine_Phosphat"/>
    <property type="match status" value="1"/>
</dbReference>
<dbReference type="STRING" id="356660.SAMN05444336_1011003"/>
<feature type="active site" description="Proton donor" evidence="14">
    <location>
        <position position="77"/>
    </location>
</feature>
<evidence type="ECO:0000256" key="5">
    <source>
        <dbReference type="ARBA" id="ARBA00015196"/>
    </source>
</evidence>
<evidence type="ECO:0000256" key="9">
    <source>
        <dbReference type="ARBA" id="ARBA00022842"/>
    </source>
</evidence>
<dbReference type="GO" id="GO:0006564">
    <property type="term" value="P:L-serine biosynthetic process"/>
    <property type="evidence" value="ECO:0007669"/>
    <property type="project" value="UniProtKB-KW"/>
</dbReference>
<dbReference type="InterPro" id="IPR023214">
    <property type="entry name" value="HAD_sf"/>
</dbReference>
<dbReference type="SFLD" id="SFLDS00003">
    <property type="entry name" value="Haloacid_Dehalogenase"/>
    <property type="match status" value="1"/>
</dbReference>
<comment type="cofactor">
    <cofactor evidence="1">
        <name>Mg(2+)</name>
        <dbReference type="ChEBI" id="CHEBI:18420"/>
    </cofactor>
</comment>
<evidence type="ECO:0000256" key="3">
    <source>
        <dbReference type="ARBA" id="ARBA00009184"/>
    </source>
</evidence>
<evidence type="ECO:0000256" key="8">
    <source>
        <dbReference type="ARBA" id="ARBA00022801"/>
    </source>
</evidence>
<keyword evidence="16" id="KW-1185">Reference proteome</keyword>
<keyword evidence="7" id="KW-0479">Metal-binding</keyword>
<feature type="active site" description="Nucleophile" evidence="14">
    <location>
        <position position="75"/>
    </location>
</feature>
<reference evidence="15 16" key="1">
    <citation type="submission" date="2016-10" db="EMBL/GenBank/DDBJ databases">
        <authorList>
            <person name="de Groot N.N."/>
        </authorList>
    </citation>
    <scope>NUCLEOTIDE SEQUENCE [LARGE SCALE GENOMIC DNA]</scope>
    <source>
        <strain evidence="15 16">DSM 17890</strain>
    </source>
</reference>
<dbReference type="GO" id="GO:0000287">
    <property type="term" value="F:magnesium ion binding"/>
    <property type="evidence" value="ECO:0007669"/>
    <property type="project" value="TreeGrafter"/>
</dbReference>
<dbReference type="NCBIfam" id="TIGR01488">
    <property type="entry name" value="HAD-SF-IB"/>
    <property type="match status" value="1"/>
</dbReference>
<dbReference type="InterPro" id="IPR050582">
    <property type="entry name" value="HAD-like_SerB"/>
</dbReference>
<dbReference type="SUPFAM" id="SSF56784">
    <property type="entry name" value="HAD-like"/>
    <property type="match status" value="1"/>
</dbReference>
<dbReference type="GO" id="GO:0005737">
    <property type="term" value="C:cytoplasm"/>
    <property type="evidence" value="ECO:0007669"/>
    <property type="project" value="TreeGrafter"/>
</dbReference>
<comment type="similarity">
    <text evidence="3">Belongs to the HAD-like hydrolase superfamily. SerB family.</text>
</comment>
<evidence type="ECO:0000313" key="15">
    <source>
        <dbReference type="EMBL" id="SDW43511.1"/>
    </source>
</evidence>
<dbReference type="AlphaFoldDB" id="A0A1H2THW7"/>
<dbReference type="Gene3D" id="3.40.50.1000">
    <property type="entry name" value="HAD superfamily/HAD-like"/>
    <property type="match status" value="1"/>
</dbReference>
<comment type="catalytic activity">
    <reaction evidence="12">
        <text>O-phospho-L-serine + H2O = L-serine + phosphate</text>
        <dbReference type="Rhea" id="RHEA:21208"/>
        <dbReference type="ChEBI" id="CHEBI:15377"/>
        <dbReference type="ChEBI" id="CHEBI:33384"/>
        <dbReference type="ChEBI" id="CHEBI:43474"/>
        <dbReference type="ChEBI" id="CHEBI:57524"/>
        <dbReference type="EC" id="3.1.3.3"/>
    </reaction>
</comment>
<evidence type="ECO:0000256" key="10">
    <source>
        <dbReference type="ARBA" id="ARBA00023299"/>
    </source>
</evidence>
<evidence type="ECO:0000256" key="12">
    <source>
        <dbReference type="ARBA" id="ARBA00048138"/>
    </source>
</evidence>
<gene>
    <name evidence="15" type="ORF">SAMN05444336_1011003</name>
</gene>
<dbReference type="OrthoDB" id="9792539at2"/>
<dbReference type="InterPro" id="IPR004469">
    <property type="entry name" value="PSP"/>
</dbReference>